<dbReference type="OrthoDB" id="9804829at2"/>
<keyword evidence="3" id="KW-1185">Reference proteome</keyword>
<keyword evidence="1" id="KW-1133">Transmembrane helix</keyword>
<dbReference type="STRING" id="1121345.SAMN02745217_03825"/>
<feature type="transmembrane region" description="Helical" evidence="1">
    <location>
        <begin position="149"/>
        <end position="169"/>
    </location>
</feature>
<proteinExistence type="predicted"/>
<keyword evidence="1" id="KW-0472">Membrane</keyword>
<dbReference type="Pfam" id="PF22564">
    <property type="entry name" value="HAAS"/>
    <property type="match status" value="1"/>
</dbReference>
<evidence type="ECO:0000313" key="3">
    <source>
        <dbReference type="Proteomes" id="UP000184612"/>
    </source>
</evidence>
<evidence type="ECO:0000313" key="2">
    <source>
        <dbReference type="EMBL" id="SHO52839.1"/>
    </source>
</evidence>
<dbReference type="AlphaFoldDB" id="A0A1M7YJP2"/>
<feature type="transmembrane region" description="Helical" evidence="1">
    <location>
        <begin position="114"/>
        <end position="137"/>
    </location>
</feature>
<dbReference type="EMBL" id="FRFD01000012">
    <property type="protein sequence ID" value="SHO52839.1"/>
    <property type="molecule type" value="Genomic_DNA"/>
</dbReference>
<sequence>MNKAEFLKELAADLHRMKDVEKNKFTNYYEEMIADYTENGISEEDAVQKIGDPKKIAEELLNEYDSVQIKLPSTGSKILNVTLIIIGFPLWGSILLAAVLMILSAYMLLWCIPFITGVGCIGFFTSSLIGIIGSPFIMAKGISAGIMQLGAGVALTGISILLGIVTIILSKKFVIITKNFSNRMISLFRRKVVVQR</sequence>
<keyword evidence="1" id="KW-0812">Transmembrane</keyword>
<dbReference type="RefSeq" id="WP_073590473.1">
    <property type="nucleotide sequence ID" value="NZ_FRFD01000012.1"/>
</dbReference>
<evidence type="ECO:0000256" key="1">
    <source>
        <dbReference type="SAM" id="Phobius"/>
    </source>
</evidence>
<protein>
    <submittedName>
        <fullName evidence="2">Uncharacterized membrane protein</fullName>
    </submittedName>
</protein>
<organism evidence="2 3">
    <name type="scientific">Anaerocolumna xylanovorans DSM 12503</name>
    <dbReference type="NCBI Taxonomy" id="1121345"/>
    <lineage>
        <taxon>Bacteria</taxon>
        <taxon>Bacillati</taxon>
        <taxon>Bacillota</taxon>
        <taxon>Clostridia</taxon>
        <taxon>Lachnospirales</taxon>
        <taxon>Lachnospiraceae</taxon>
        <taxon>Anaerocolumna</taxon>
    </lineage>
</organism>
<gene>
    <name evidence="2" type="ORF">SAMN02745217_03825</name>
</gene>
<feature type="transmembrane region" description="Helical" evidence="1">
    <location>
        <begin position="78"/>
        <end position="108"/>
    </location>
</feature>
<reference evidence="2 3" key="1">
    <citation type="submission" date="2016-12" db="EMBL/GenBank/DDBJ databases">
        <authorList>
            <person name="Song W.-J."/>
            <person name="Kurnit D.M."/>
        </authorList>
    </citation>
    <scope>NUCLEOTIDE SEQUENCE [LARGE SCALE GENOMIC DNA]</scope>
    <source>
        <strain evidence="2 3">DSM 12503</strain>
    </source>
</reference>
<name>A0A1M7YJP2_9FIRM</name>
<accession>A0A1M7YJP2</accession>
<dbReference type="Proteomes" id="UP000184612">
    <property type="component" value="Unassembled WGS sequence"/>
</dbReference>